<name>O04612_ARATH</name>
<dbReference type="ExpressionAtlas" id="O04612">
    <property type="expression patterns" value="baseline and differential"/>
</dbReference>
<feature type="transmembrane region" description="Helical" evidence="2">
    <location>
        <begin position="52"/>
        <end position="73"/>
    </location>
</feature>
<feature type="region of interest" description="Disordered" evidence="1">
    <location>
        <begin position="886"/>
        <end position="936"/>
    </location>
</feature>
<evidence type="ECO:0000256" key="2">
    <source>
        <dbReference type="SAM" id="Phobius"/>
    </source>
</evidence>
<feature type="region of interest" description="Disordered" evidence="1">
    <location>
        <begin position="752"/>
        <end position="798"/>
    </location>
</feature>
<protein>
    <submittedName>
        <fullName evidence="3">A_IG002N01.24 protein</fullName>
    </submittedName>
</protein>
<proteinExistence type="predicted"/>
<keyword evidence="2" id="KW-0812">Transmembrane</keyword>
<reference evidence="3" key="3">
    <citation type="submission" date="1997-06" db="EMBL/GenBank/DDBJ databases">
        <authorList>
            <person name="Waterston R."/>
        </authorList>
    </citation>
    <scope>NUCLEOTIDE SEQUENCE</scope>
</reference>
<dbReference type="SUPFAM" id="SSF53756">
    <property type="entry name" value="UDP-Glycosyltransferase/glycogen phosphorylase"/>
    <property type="match status" value="1"/>
</dbReference>
<evidence type="ECO:0000256" key="1">
    <source>
        <dbReference type="SAM" id="MobiDB-lite"/>
    </source>
</evidence>
<gene>
    <name evidence="3" type="primary">A_IG002N01.24</name>
</gene>
<reference evidence="3" key="1">
    <citation type="submission" date="1997-06" db="EMBL/GenBank/DDBJ databases">
        <title>The A. thaliana Genome Sequencing Project.</title>
        <authorList>
            <person name="Wash-U"/>
        </authorList>
    </citation>
    <scope>NUCLEOTIDE SEQUENCE</scope>
</reference>
<dbReference type="EMBL" id="AF007269">
    <property type="protein sequence ID" value="AAB61031.1"/>
    <property type="molecule type" value="Genomic_DNA"/>
</dbReference>
<dbReference type="Gene3D" id="3.40.50.2000">
    <property type="entry name" value="Glycogen Phosphorylase B"/>
    <property type="match status" value="1"/>
</dbReference>
<accession>O04612</accession>
<reference key="4">
    <citation type="journal article" date="1999" name="Nature">
        <title>Sequence and analysis of chromosome 4 of the plant Arabidopsis thaliana.</title>
        <authorList>
            <consortium name="EU"/>
            <consortium name="CSHL and WU Arabidopsis Sequencing Project"/>
            <person name="Mayer K."/>
            <person name="Schuller C."/>
            <person name="Wambutt R."/>
            <person name="Murphy G."/>
            <person name="Volckaert G."/>
            <person name="Pohl T."/>
            <person name="Dusterhoft A."/>
            <person name="Stiekema W."/>
            <person name="Entian K.D."/>
            <person name="Terryn N."/>
            <person name="Harris B."/>
            <person name="Ansorge W."/>
            <person name="Brandt P."/>
            <person name="Grivell L."/>
            <person name="Rieger M."/>
            <person name="Weichselgartner M."/>
            <person name="de Simone V."/>
            <person name="Obermaier B."/>
            <person name="Mache R."/>
            <person name="Muller M."/>
            <person name="Kreis M."/>
            <person name="Delseny M."/>
            <person name="Puigdomenech P."/>
            <person name="Watson M."/>
            <person name="Schmidtheini T."/>
            <person name="Reichert B."/>
            <person name="Portatelle D."/>
            <person name="Perez-Alonso M."/>
            <person name="Boutry M."/>
            <person name="Bancroft I."/>
            <person name="Vos P."/>
            <person name="Hoheisel J."/>
            <person name="Zimmermann W."/>
            <person name="Wedler H."/>
            <person name="Ridley P."/>
            <person name="Langham S.A."/>
            <person name="McCullagh B."/>
            <person name="Bilham L."/>
            <person name="Robben J."/>
            <person name="Van der Schueren J."/>
            <person name="Grymonprez B."/>
            <person name="Chuang Y.J."/>
            <person name="Vandenbussche F."/>
            <person name="Braeken M."/>
            <person name="Weltjens I."/>
            <person name="Voet M."/>
            <person name="Bastiaens I."/>
            <person name="Aert R."/>
            <person name="Defoor E."/>
            <person name="Weitzenegger T."/>
            <person name="Bothe G."/>
            <person name="Ramsperger U."/>
            <person name="Hilbert H."/>
            <person name="Braun M."/>
            <person name="Holzer E."/>
            <person name="Brandt A."/>
            <person name="Peters S."/>
            <person name="van Staveren M."/>
            <person name="Dirske W."/>
            <person name="Mooijman P."/>
            <person name="Klein Lankhorst R."/>
            <person name="Rose M."/>
            <person name="Hauf J."/>
            <person name="Kotter P."/>
            <person name="Berneiser S."/>
            <person name="Hempel S."/>
            <person name="Feldpausch M."/>
            <person name="Lamberth S."/>
            <person name="Van den Daele H."/>
            <person name="De Keyser A."/>
            <person name="Buysshaert C."/>
            <person name="Gielen J."/>
            <person name="Villarroel R."/>
            <person name="De Clercq R."/>
            <person name="Van Montagu M."/>
            <person name="Rogers J."/>
            <person name="Cronin A."/>
            <person name="Quail M."/>
            <person name="Bray-Allen S."/>
            <person name="Clark L."/>
            <person name="Doggett J."/>
            <person name="Hall S."/>
            <person name="Kay M."/>
            <person name="Lennard N."/>
            <person name="McLay K."/>
            <person name="Mayes R."/>
            <person name="Pettett A."/>
            <person name="Rajandream M.A."/>
            <person name="Lyne M."/>
            <person name="Benes V."/>
            <person name="Rechmann S."/>
            <person name="Borkova D."/>
            <person name="Blocker H."/>
            <person name="Scharfe M."/>
            <person name="Grimm M."/>
            <person name="Lohnert T.H."/>
            <person name="Dose S."/>
            <person name="de Haan M."/>
            <person name="Maarse A."/>
            <person name="Schafer M."/>
            <person name="Muller-Auer S."/>
            <person name="Gabel C."/>
            <person name="Fuchs M."/>
            <person name="Fartmann B."/>
            <person name="Granderath K."/>
            <person name="Dauner D."/>
            <person name="Herzl A."/>
            <person name="Neumann S."/>
            <person name="Argiriou A."/>
            <person name="Vitale D."/>
            <person name="Liguori R."/>
            <person name="Piravandi E."/>
            <person name="Massenet O."/>
            <person name="Quigley F."/>
            <person name="Clabauld G."/>
            <person name="Mundlein A."/>
            <person name="Felber R."/>
            <person name="Schnabl S."/>
            <person name="Hiller R."/>
            <person name="Schmidt W."/>
            <person name="Lecharny A."/>
            <person name="Aubourg S."/>
            <person name="Chefdor F."/>
            <person name="Cooke R."/>
            <person name="Berger C."/>
            <person name="Montfort A."/>
            <person name="Casacuberta E."/>
            <person name="Gibbons T."/>
            <person name="Weber N."/>
            <person name="Vandenbol M."/>
            <person name="Bargues M."/>
            <person name="Terol J."/>
            <person name="Torres A."/>
            <person name="Perez-Perez A."/>
            <person name="Purnelle B."/>
            <person name="Bent E."/>
            <person name="Johnson S."/>
            <person name="Tacon D."/>
            <person name="Jesse T."/>
            <person name="Heijnen L."/>
            <person name="Schwarz S."/>
            <person name="Scholler P."/>
            <person name="Heber S."/>
            <person name="Francs P."/>
            <person name="Bielke C."/>
            <person name="Frishman D."/>
            <person name="Haase D."/>
            <person name="Lemcke K."/>
            <person name="Mewes H.W."/>
            <person name="Stocker S."/>
            <person name="Zaccaria P."/>
            <person name="Bevan M."/>
            <person name="Wilson R.K."/>
            <person name="de la Bastide M."/>
            <person name="Habermann K."/>
            <person name="Parnell L."/>
            <person name="Dedhia N."/>
            <person name="Gnoj L."/>
            <person name="Schutz K."/>
            <person name="Huang E."/>
            <person name="Spiegel L."/>
            <person name="Sehkon M."/>
            <person name="Murray J."/>
            <person name="Sheet P."/>
            <person name="Cordes M."/>
            <person name="Abu-Threideh J."/>
            <person name="Stoneking T."/>
            <person name="Kalicki J."/>
            <person name="Graves T."/>
            <person name="Harmon G."/>
            <person name="Edwards J."/>
            <person name="Latreille P."/>
            <person name="Courtney L."/>
            <person name="Cloud J."/>
            <person name="Abbott A."/>
            <person name="Scott K."/>
            <person name="Johnson D."/>
            <person name="Minx P."/>
            <person name="Bentley D."/>
            <person name="Fulton B."/>
            <person name="Miller N."/>
            <person name="Greco T."/>
            <person name="Kemp K."/>
            <person name="Kramer J."/>
            <person name="Fulton L."/>
            <person name="Mardis E."/>
            <person name="Dante M."/>
            <person name="Pepin K."/>
            <person name="Hillier L."/>
            <person name="Nelson J."/>
            <person name="Spieth J."/>
            <person name="Ryan E."/>
            <person name="Andrews S."/>
            <person name="Geisel C."/>
            <person name="Layman D."/>
            <person name="Du H."/>
            <person name="Ali J."/>
            <person name="Berghoff A."/>
            <person name="Jones K."/>
            <person name="Drone K."/>
            <person name="Cotton M."/>
            <person name="Joshu C."/>
            <person name="Antonoiu B."/>
            <person name="Zidanic M."/>
            <person name="Strong C."/>
            <person name="Sun H."/>
            <person name="Lamar B."/>
            <person name="Yordan C."/>
            <person name="Ma P."/>
            <person name="Zhong J."/>
            <person name="Preston R."/>
            <person name="Vil D."/>
            <person name="Shekher M."/>
            <person name="Matero A."/>
            <person name="Shah R."/>
            <person name="Swaby I.K."/>
            <person name="O'Shaughnessy A."/>
            <person name="Rodriguez M."/>
            <person name="Hoffmann J."/>
            <person name="Till S."/>
            <person name="Granat S."/>
            <person name="Shohdy N."/>
            <person name="Hasegawa A."/>
            <person name="Hameed A."/>
            <person name="Lodhi M."/>
            <person name="Johnson A."/>
            <person name="Chen E."/>
            <person name="Marra M."/>
            <person name="Martienssen R."/>
            <person name="McCombie W.R."/>
        </authorList>
    </citation>
    <scope>NUCLEOTIDE SEQUENCE [LARGE SCALE GENOMIC DNA]</scope>
    <source>
        <strain>cv. Columbia</strain>
    </source>
</reference>
<reference evidence="3" key="2">
    <citation type="submission" date="1997-06" db="EMBL/GenBank/DDBJ databases">
        <title>The sequence of A. thaliana IG002N01.</title>
        <authorList>
            <person name="Scheet P."/>
            <person name="Maggi L."/>
        </authorList>
    </citation>
    <scope>NUCLEOTIDE SEQUENCE</scope>
</reference>
<keyword evidence="2" id="KW-0472">Membrane</keyword>
<feature type="compositionally biased region" description="Basic and acidic residues" evidence="1">
    <location>
        <begin position="752"/>
        <end position="769"/>
    </location>
</feature>
<dbReference type="PANTHER" id="PTHR46635">
    <property type="entry name" value="GLYCOSYL TRANSFERASE FAMILY 1 PROTEIN"/>
    <property type="match status" value="1"/>
</dbReference>
<dbReference type="PANTHER" id="PTHR46635:SF1">
    <property type="entry name" value="GLYCOSYL TRANSFERASE FAMILY 1 PROTEIN"/>
    <property type="match status" value="1"/>
</dbReference>
<feature type="region of interest" description="Disordered" evidence="1">
    <location>
        <begin position="1"/>
        <end position="22"/>
    </location>
</feature>
<dbReference type="AlphaFoldDB" id="O04612"/>
<dbReference type="TAIR" id="AT4G01200"/>
<evidence type="ECO:0000313" key="3">
    <source>
        <dbReference type="EMBL" id="AAB61031.1"/>
    </source>
</evidence>
<feature type="compositionally biased region" description="Polar residues" evidence="1">
    <location>
        <begin position="910"/>
        <end position="931"/>
    </location>
</feature>
<keyword evidence="2" id="KW-1133">Transmembrane helix</keyword>
<organism evidence="3">
    <name type="scientific">Arabidopsis thaliana</name>
    <name type="common">Mouse-ear cress</name>
    <dbReference type="NCBI Taxonomy" id="3702"/>
    <lineage>
        <taxon>Eukaryota</taxon>
        <taxon>Viridiplantae</taxon>
        <taxon>Streptophyta</taxon>
        <taxon>Embryophyta</taxon>
        <taxon>Tracheophyta</taxon>
        <taxon>Spermatophyta</taxon>
        <taxon>Magnoliopsida</taxon>
        <taxon>eudicotyledons</taxon>
        <taxon>Gunneridae</taxon>
        <taxon>Pentapetalae</taxon>
        <taxon>rosids</taxon>
        <taxon>malvids</taxon>
        <taxon>Brassicales</taxon>
        <taxon>Brassicaceae</taxon>
        <taxon>Camelineae</taxon>
        <taxon>Arabidopsis</taxon>
    </lineage>
</organism>
<dbReference type="PIR" id="T01722">
    <property type="entry name" value="T01722"/>
</dbReference>
<sequence length="981" mass="112108">MGSLESGIPTKRDNGGVRGGRQQQQQQQQQQFFLQRNRSRLSRFFLLKSFNYLLWISIICVFFFFAVLFQMFLPGLVIDKSDKPWISKEILPPDLVGFREKGFLDFGDDVRIEPTKLLMKFQRDAHGFNFTSSSLNTTLQRFGFRKPKLALVFGDLLADPEQVLMVSLSKALQEVGYAIEILYTEFDAGNFYVIPGSPEEVCKAKNLEFPPQKDDVVISIVGSQFLYKGQWLEHALLLQALRPLFSGNYLESDNSHLKIIVLGGETASNYSVAIETISQNLTYPKEAVKHVRVAGNVDKILESSDLVIYGSFLEEQSFPEILMKAMSLGKPIVAPDLFNIRKYVCSFFPCMWLDGNVLLHVDDRVTGYLFPKQNLKVLSQVVLEVITEGKISPLAQKIAMMGKTTVKNMMARETIEGYAALLENMLKFSSEVASPKDVQKVPPELREEWSWHPFEAFMDTSPNNRIARSYEFLAKVEGHWNYTPGEAMKFGAVNDDSFVYEIWEEERYLQMMNSKKRREDEELKSRVLQYRGTWEDVYKSAKRADRSKNDLHERDEGELLRTGQPLCIYEPYFGEGTWSFLHQDPLYRGVGLSVKGRRPRMDDVDASSRLPLFNNPYYRDALGDFGAFFAISNKIDRLHKNSWIGFQSWRATARKDKHCYSRVLELLVNVWAYHSARRIVYIDPETGLMQEQHKQKNRRGKMWVKWFDYTTLKTMDEDLAEEADSDRRVGHWLWPWTGEIVWRGTLEKEKQKKNLEKEEKKKKSRDKLSRMRSRSGRQKVIGKYVKPPPENETVSPEFLSSETSGVSIEIYAVGYLRDHLIGTVRFLVSNFLPTAAVKVPSLVALQIRRPSGKFHGVLNIAAMVMDASELPADFFKSVQEIRRSRKMRKSRSAVSSSENGSADDGESSKENSVCGSVNFSDDGTDSTASSPMPSPLRDWNAVRNLAGKNHVRSSSDGGGLMCCFLMKSSGMLPPRRKMTDG</sequence>